<evidence type="ECO:0000313" key="1">
    <source>
        <dbReference type="EMBL" id="CUH52832.1"/>
    </source>
</evidence>
<keyword evidence="1" id="KW-0326">Glycosidase</keyword>
<name>A0A0P1EQX2_9RHOB</name>
<dbReference type="EC" id="3.2.2.20" evidence="1"/>
<dbReference type="GO" id="GO:0006284">
    <property type="term" value="P:base-excision repair"/>
    <property type="evidence" value="ECO:0007669"/>
    <property type="project" value="InterPro"/>
</dbReference>
<dbReference type="InterPro" id="IPR005019">
    <property type="entry name" value="Adenine_glyco"/>
</dbReference>
<dbReference type="EMBL" id="CYPW01000024">
    <property type="protein sequence ID" value="CUH52832.1"/>
    <property type="molecule type" value="Genomic_DNA"/>
</dbReference>
<gene>
    <name evidence="1" type="primary">tag</name>
    <name evidence="1" type="ORF">SHM7688_02279</name>
</gene>
<dbReference type="RefSeq" id="WP_058240236.1">
    <property type="nucleotide sequence ID" value="NZ_CYPW01000024.1"/>
</dbReference>
<dbReference type="AlphaFoldDB" id="A0A0P1EQX2"/>
<accession>A0A0P1EQX2</accession>
<dbReference type="GO" id="GO:0008725">
    <property type="term" value="F:DNA-3-methyladenine glycosylase activity"/>
    <property type="evidence" value="ECO:0007669"/>
    <property type="project" value="UniProtKB-EC"/>
</dbReference>
<dbReference type="OrthoDB" id="9795156at2"/>
<sequence>MRPFDEIFAIAADRKGGTAALEAQLTKPKSAEELAQIPEDRWLAQFTKGVFQAGFNWQVIENKWDGFEAAFHGFDVDRCAFLHDEDMDRLMSDTAIVRNGPKIRTVIENAHFIQSLRDQGGAGVVLGGWASTDYISQLEFMKKGGSRIGGNTGQYALRFLGKDSFILSRDVVARLIAEGIIDKQPTSKGAMKQVQEAFNIWMNQSGRSLTEISRVLAMSV</sequence>
<evidence type="ECO:0000313" key="2">
    <source>
        <dbReference type="Proteomes" id="UP000054823"/>
    </source>
</evidence>
<dbReference type="STRING" id="321267.SHM7688_02279"/>
<dbReference type="InterPro" id="IPR011257">
    <property type="entry name" value="DNA_glycosylase"/>
</dbReference>
<reference evidence="1 2" key="1">
    <citation type="submission" date="2015-09" db="EMBL/GenBank/DDBJ databases">
        <authorList>
            <consortium name="Swine Surveillance"/>
        </authorList>
    </citation>
    <scope>NUCLEOTIDE SEQUENCE [LARGE SCALE GENOMIC DNA]</scope>
    <source>
        <strain evidence="1 2">CECT 7688</strain>
    </source>
</reference>
<proteinExistence type="predicted"/>
<dbReference type="Proteomes" id="UP000054823">
    <property type="component" value="Unassembled WGS sequence"/>
</dbReference>
<protein>
    <submittedName>
        <fullName evidence="1">DNA-3-methyladenine glycosylase 1</fullName>
        <ecNumber evidence="1">3.2.2.20</ecNumber>
    </submittedName>
</protein>
<dbReference type="InterPro" id="IPR052891">
    <property type="entry name" value="DNA-3mA_glycosylase"/>
</dbReference>
<keyword evidence="2" id="KW-1185">Reference proteome</keyword>
<dbReference type="PANTHER" id="PTHR30037:SF3">
    <property type="entry name" value="BLR0857 PROTEIN"/>
    <property type="match status" value="1"/>
</dbReference>
<dbReference type="Pfam" id="PF03352">
    <property type="entry name" value="Adenine_glyco"/>
    <property type="match status" value="1"/>
</dbReference>
<keyword evidence="1" id="KW-0378">Hydrolase</keyword>
<organism evidence="1 2">
    <name type="scientific">Shimia marina</name>
    <dbReference type="NCBI Taxonomy" id="321267"/>
    <lineage>
        <taxon>Bacteria</taxon>
        <taxon>Pseudomonadati</taxon>
        <taxon>Pseudomonadota</taxon>
        <taxon>Alphaproteobacteria</taxon>
        <taxon>Rhodobacterales</taxon>
        <taxon>Roseobacteraceae</taxon>
    </lineage>
</organism>
<dbReference type="Gene3D" id="1.10.340.30">
    <property type="entry name" value="Hypothetical protein, domain 2"/>
    <property type="match status" value="1"/>
</dbReference>
<dbReference type="PANTHER" id="PTHR30037">
    <property type="entry name" value="DNA-3-METHYLADENINE GLYCOSYLASE 1"/>
    <property type="match status" value="1"/>
</dbReference>
<dbReference type="SUPFAM" id="SSF48150">
    <property type="entry name" value="DNA-glycosylase"/>
    <property type="match status" value="1"/>
</dbReference>